<dbReference type="AlphaFoldDB" id="A0A822ZT76"/>
<protein>
    <submittedName>
        <fullName evidence="1">Uncharacterized protein</fullName>
    </submittedName>
</protein>
<comment type="caution">
    <text evidence="1">The sequence shown here is derived from an EMBL/GenBank/DDBJ whole genome shotgun (WGS) entry which is preliminary data.</text>
</comment>
<keyword evidence="2" id="KW-1185">Reference proteome</keyword>
<dbReference type="Proteomes" id="UP000607653">
    <property type="component" value="Unassembled WGS sequence"/>
</dbReference>
<proteinExistence type="predicted"/>
<sequence length="168" mass="19138">MYWSYKLKHSKGKGNVVVGAPYQHKPNPECGSADESPTNPTFLPHEALIIRSTRQIVFVWVGCQIGATAFVGAGYGKELEEEILLKDGWSAVALETKRYGTQFCRCSRYRELAECWNVALYRLKKELDTHQLVVFLAAYNIWNGPLFTISWNVESCMIEEKFSLIILL</sequence>
<evidence type="ECO:0000313" key="2">
    <source>
        <dbReference type="Proteomes" id="UP000607653"/>
    </source>
</evidence>
<reference evidence="1 2" key="1">
    <citation type="journal article" date="2020" name="Mol. Biol. Evol.">
        <title>Distinct Expression and Methylation Patterns for Genes with Different Fates following a Single Whole-Genome Duplication in Flowering Plants.</title>
        <authorList>
            <person name="Shi T."/>
            <person name="Rahmani R.S."/>
            <person name="Gugger P.F."/>
            <person name="Wang M."/>
            <person name="Li H."/>
            <person name="Zhang Y."/>
            <person name="Li Z."/>
            <person name="Wang Q."/>
            <person name="Van de Peer Y."/>
            <person name="Marchal K."/>
            <person name="Chen J."/>
        </authorList>
    </citation>
    <scope>NUCLEOTIDE SEQUENCE [LARGE SCALE GENOMIC DNA]</scope>
    <source>
        <tissue evidence="1">Leaf</tissue>
    </source>
</reference>
<name>A0A822ZT76_NELNU</name>
<evidence type="ECO:0000313" key="1">
    <source>
        <dbReference type="EMBL" id="DAD46519.1"/>
    </source>
</evidence>
<dbReference type="EMBL" id="DUZY01000008">
    <property type="protein sequence ID" value="DAD46519.1"/>
    <property type="molecule type" value="Genomic_DNA"/>
</dbReference>
<gene>
    <name evidence="1" type="ORF">HUJ06_016456</name>
</gene>
<organism evidence="1 2">
    <name type="scientific">Nelumbo nucifera</name>
    <name type="common">Sacred lotus</name>
    <dbReference type="NCBI Taxonomy" id="4432"/>
    <lineage>
        <taxon>Eukaryota</taxon>
        <taxon>Viridiplantae</taxon>
        <taxon>Streptophyta</taxon>
        <taxon>Embryophyta</taxon>
        <taxon>Tracheophyta</taxon>
        <taxon>Spermatophyta</taxon>
        <taxon>Magnoliopsida</taxon>
        <taxon>Proteales</taxon>
        <taxon>Nelumbonaceae</taxon>
        <taxon>Nelumbo</taxon>
    </lineage>
</organism>
<accession>A0A822ZT76</accession>